<keyword evidence="3" id="KW-1185">Reference proteome</keyword>
<name>A0A9P0G2T4_9NEOP</name>
<evidence type="ECO:0000313" key="3">
    <source>
        <dbReference type="Proteomes" id="UP001153714"/>
    </source>
</evidence>
<accession>A0A9P0G2T4</accession>
<evidence type="ECO:0000256" key="1">
    <source>
        <dbReference type="SAM" id="MobiDB-lite"/>
    </source>
</evidence>
<evidence type="ECO:0000313" key="2">
    <source>
        <dbReference type="EMBL" id="CAH0756335.1"/>
    </source>
</evidence>
<dbReference type="EMBL" id="OU893333">
    <property type="protein sequence ID" value="CAH0756335.1"/>
    <property type="molecule type" value="Genomic_DNA"/>
</dbReference>
<proteinExistence type="predicted"/>
<dbReference type="OrthoDB" id="7428464at2759"/>
<gene>
    <name evidence="2" type="ORF">DIATSA_LOCUS6988</name>
</gene>
<dbReference type="Proteomes" id="UP001153714">
    <property type="component" value="Chromosome 2"/>
</dbReference>
<organism evidence="2 3">
    <name type="scientific">Diatraea saccharalis</name>
    <name type="common">sugarcane borer</name>
    <dbReference type="NCBI Taxonomy" id="40085"/>
    <lineage>
        <taxon>Eukaryota</taxon>
        <taxon>Metazoa</taxon>
        <taxon>Ecdysozoa</taxon>
        <taxon>Arthropoda</taxon>
        <taxon>Hexapoda</taxon>
        <taxon>Insecta</taxon>
        <taxon>Pterygota</taxon>
        <taxon>Neoptera</taxon>
        <taxon>Endopterygota</taxon>
        <taxon>Lepidoptera</taxon>
        <taxon>Glossata</taxon>
        <taxon>Ditrysia</taxon>
        <taxon>Pyraloidea</taxon>
        <taxon>Crambidae</taxon>
        <taxon>Crambinae</taxon>
        <taxon>Diatraea</taxon>
    </lineage>
</organism>
<feature type="region of interest" description="Disordered" evidence="1">
    <location>
        <begin position="66"/>
        <end position="104"/>
    </location>
</feature>
<protein>
    <submittedName>
        <fullName evidence="2">Uncharacterized protein</fullName>
    </submittedName>
</protein>
<reference evidence="2" key="2">
    <citation type="submission" date="2022-10" db="EMBL/GenBank/DDBJ databases">
        <authorList>
            <consortium name="ENA_rothamsted_submissions"/>
            <consortium name="culmorum"/>
            <person name="King R."/>
        </authorList>
    </citation>
    <scope>NUCLEOTIDE SEQUENCE</scope>
</reference>
<reference evidence="2" key="1">
    <citation type="submission" date="2021-12" db="EMBL/GenBank/DDBJ databases">
        <authorList>
            <person name="King R."/>
        </authorList>
    </citation>
    <scope>NUCLEOTIDE SEQUENCE</scope>
</reference>
<dbReference type="AlphaFoldDB" id="A0A9P0G2T4"/>
<sequence>MWWGWVTRQVGYGDGPRWARPAASEVASTDRGPVGRAGAYFKRLALHCAAAGVHFAKPSVMQGVPLPTRAARAPPEGKVERGAVVRSHAPPLHAPRLSEVPSVV</sequence>